<evidence type="ECO:0000256" key="1">
    <source>
        <dbReference type="SAM" id="Phobius"/>
    </source>
</evidence>
<keyword evidence="1" id="KW-0472">Membrane</keyword>
<organism evidence="2 3">
    <name type="scientific">Schizopora paradoxa</name>
    <dbReference type="NCBI Taxonomy" id="27342"/>
    <lineage>
        <taxon>Eukaryota</taxon>
        <taxon>Fungi</taxon>
        <taxon>Dikarya</taxon>
        <taxon>Basidiomycota</taxon>
        <taxon>Agaricomycotina</taxon>
        <taxon>Agaricomycetes</taxon>
        <taxon>Hymenochaetales</taxon>
        <taxon>Schizoporaceae</taxon>
        <taxon>Schizopora</taxon>
    </lineage>
</organism>
<evidence type="ECO:0000313" key="2">
    <source>
        <dbReference type="EMBL" id="KLO07011.1"/>
    </source>
</evidence>
<keyword evidence="1" id="KW-0812">Transmembrane</keyword>
<dbReference type="EMBL" id="KQ086166">
    <property type="protein sequence ID" value="KLO07011.1"/>
    <property type="molecule type" value="Genomic_DNA"/>
</dbReference>
<proteinExistence type="predicted"/>
<evidence type="ECO:0000313" key="3">
    <source>
        <dbReference type="Proteomes" id="UP000053477"/>
    </source>
</evidence>
<keyword evidence="1" id="KW-1133">Transmembrane helix</keyword>
<dbReference type="AlphaFoldDB" id="A0A0H2RQE4"/>
<feature type="transmembrane region" description="Helical" evidence="1">
    <location>
        <begin position="44"/>
        <end position="63"/>
    </location>
</feature>
<keyword evidence="3" id="KW-1185">Reference proteome</keyword>
<gene>
    <name evidence="2" type="ORF">SCHPADRAFT_668705</name>
</gene>
<dbReference type="Proteomes" id="UP000053477">
    <property type="component" value="Unassembled WGS sequence"/>
</dbReference>
<reference evidence="2 3" key="1">
    <citation type="submission" date="2015-04" db="EMBL/GenBank/DDBJ databases">
        <title>Complete genome sequence of Schizopora paradoxa KUC8140, a cosmopolitan wood degrader in East Asia.</title>
        <authorList>
            <consortium name="DOE Joint Genome Institute"/>
            <person name="Min B."/>
            <person name="Park H."/>
            <person name="Jang Y."/>
            <person name="Kim J.-J."/>
            <person name="Kim K.H."/>
            <person name="Pangilinan J."/>
            <person name="Lipzen A."/>
            <person name="Riley R."/>
            <person name="Grigoriev I.V."/>
            <person name="Spatafora J.W."/>
            <person name="Choi I.-G."/>
        </authorList>
    </citation>
    <scope>NUCLEOTIDE SEQUENCE [LARGE SCALE GENOMIC DNA]</scope>
    <source>
        <strain evidence="2 3">KUC8140</strain>
    </source>
</reference>
<protein>
    <submittedName>
        <fullName evidence="2">Uncharacterized protein</fullName>
    </submittedName>
</protein>
<dbReference type="InParanoid" id="A0A0H2RQE4"/>
<sequence>MRFFFVSSSLCPCVPIFVRASPRSFVAFTLPLVLLYGFTRLYPVVVSLPLCSVSLCIFCLSVHHRPLTSSSLLHPSVSSAFHSSFCIILYPLLHFVILFPPFPHLLFSFP</sequence>
<accession>A0A0H2RQE4</accession>
<feature type="transmembrane region" description="Helical" evidence="1">
    <location>
        <begin position="84"/>
        <end position="102"/>
    </location>
</feature>
<name>A0A0H2RQE4_9AGAM</name>